<reference evidence="3 4" key="1">
    <citation type="submission" date="2010-08" db="EMBL/GenBank/DDBJ databases">
        <title>Complete sequence of Gallionella capsiferriformans ES-2.</title>
        <authorList>
            <consortium name="US DOE Joint Genome Institute"/>
            <person name="Lucas S."/>
            <person name="Copeland A."/>
            <person name="Lapidus A."/>
            <person name="Cheng J.-F."/>
            <person name="Bruce D."/>
            <person name="Goodwin L."/>
            <person name="Pitluck S."/>
            <person name="Chertkov O."/>
            <person name="Davenport K.W."/>
            <person name="Detter J.C."/>
            <person name="Han C."/>
            <person name="Tapia R."/>
            <person name="Land M."/>
            <person name="Hauser L."/>
            <person name="Chang Y.-J."/>
            <person name="Jeffries C."/>
            <person name="Kyrpides N."/>
            <person name="Ivanova N."/>
            <person name="Mikhailova N."/>
            <person name="Shelobolina E.S."/>
            <person name="Picardal F."/>
            <person name="Roden E."/>
            <person name="Emerson D."/>
            <person name="Woyke T."/>
        </authorList>
    </citation>
    <scope>NUCLEOTIDE SEQUENCE [LARGE SCALE GENOMIC DNA]</scope>
    <source>
        <strain evidence="3 4">ES-2</strain>
    </source>
</reference>
<dbReference type="InterPro" id="IPR050697">
    <property type="entry name" value="Adenylyl/Guanylyl_Cyclase_3/4"/>
</dbReference>
<dbReference type="RefSeq" id="WP_013293073.1">
    <property type="nucleotide sequence ID" value="NC_014394.1"/>
</dbReference>
<dbReference type="PANTHER" id="PTHR43081">
    <property type="entry name" value="ADENYLATE CYCLASE, TERMINAL-DIFFERENTIATION SPECIFIC-RELATED"/>
    <property type="match status" value="1"/>
</dbReference>
<dbReference type="HOGENOM" id="CLU_080930_0_0_4"/>
<dbReference type="CDD" id="cd00060">
    <property type="entry name" value="FHA"/>
    <property type="match status" value="1"/>
</dbReference>
<dbReference type="SMART" id="SM00044">
    <property type="entry name" value="CYCc"/>
    <property type="match status" value="1"/>
</dbReference>
<organism evidence="3 4">
    <name type="scientific">Gallionella capsiferriformans (strain ES-2)</name>
    <name type="common">Gallionella ferruginea capsiferriformans (strain ES-2)</name>
    <dbReference type="NCBI Taxonomy" id="395494"/>
    <lineage>
        <taxon>Bacteria</taxon>
        <taxon>Pseudomonadati</taxon>
        <taxon>Pseudomonadota</taxon>
        <taxon>Betaproteobacteria</taxon>
        <taxon>Nitrosomonadales</taxon>
        <taxon>Gallionellaceae</taxon>
        <taxon>Gallionella</taxon>
    </lineage>
</organism>
<proteinExistence type="predicted"/>
<protein>
    <submittedName>
        <fullName evidence="3">Adenylate/guanylate cyclase</fullName>
    </submittedName>
</protein>
<gene>
    <name evidence="3" type="ordered locus">Galf_1105</name>
</gene>
<dbReference type="SMART" id="SM00240">
    <property type="entry name" value="FHA"/>
    <property type="match status" value="1"/>
</dbReference>
<dbReference type="Pfam" id="PF00498">
    <property type="entry name" value="FHA"/>
    <property type="match status" value="1"/>
</dbReference>
<dbReference type="SUPFAM" id="SSF55073">
    <property type="entry name" value="Nucleotide cyclase"/>
    <property type="match status" value="1"/>
</dbReference>
<dbReference type="SUPFAM" id="SSF49879">
    <property type="entry name" value="SMAD/FHA domain"/>
    <property type="match status" value="1"/>
</dbReference>
<evidence type="ECO:0000313" key="3">
    <source>
        <dbReference type="EMBL" id="ADL55133.1"/>
    </source>
</evidence>
<feature type="domain" description="Guanylate cyclase" evidence="2">
    <location>
        <begin position="9"/>
        <end position="122"/>
    </location>
</feature>
<dbReference type="InterPro" id="IPR000253">
    <property type="entry name" value="FHA_dom"/>
</dbReference>
<dbReference type="AlphaFoldDB" id="D9SF36"/>
<dbReference type="PROSITE" id="PS50006">
    <property type="entry name" value="FHA_DOMAIN"/>
    <property type="match status" value="1"/>
</dbReference>
<dbReference type="eggNOG" id="COG1716">
    <property type="taxonomic scope" value="Bacteria"/>
</dbReference>
<dbReference type="Proteomes" id="UP000001235">
    <property type="component" value="Chromosome"/>
</dbReference>
<dbReference type="eggNOG" id="COG2114">
    <property type="taxonomic scope" value="Bacteria"/>
</dbReference>
<dbReference type="Gene3D" id="3.30.70.1230">
    <property type="entry name" value="Nucleotide cyclase"/>
    <property type="match status" value="1"/>
</dbReference>
<dbReference type="InterPro" id="IPR008984">
    <property type="entry name" value="SMAD_FHA_dom_sf"/>
</dbReference>
<dbReference type="GO" id="GO:0035556">
    <property type="term" value="P:intracellular signal transduction"/>
    <property type="evidence" value="ECO:0007669"/>
    <property type="project" value="InterPro"/>
</dbReference>
<dbReference type="KEGG" id="gca:Galf_1105"/>
<dbReference type="PROSITE" id="PS50125">
    <property type="entry name" value="GUANYLATE_CYCLASE_2"/>
    <property type="match status" value="1"/>
</dbReference>
<dbReference type="STRING" id="395494.Galf_1105"/>
<dbReference type="GO" id="GO:0006171">
    <property type="term" value="P:cAMP biosynthetic process"/>
    <property type="evidence" value="ECO:0007669"/>
    <property type="project" value="TreeGrafter"/>
</dbReference>
<dbReference type="InterPro" id="IPR029787">
    <property type="entry name" value="Nucleotide_cyclase"/>
</dbReference>
<evidence type="ECO:0000313" key="4">
    <source>
        <dbReference type="Proteomes" id="UP000001235"/>
    </source>
</evidence>
<dbReference type="GO" id="GO:0004016">
    <property type="term" value="F:adenylate cyclase activity"/>
    <property type="evidence" value="ECO:0007669"/>
    <property type="project" value="UniProtKB-ARBA"/>
</dbReference>
<keyword evidence="4" id="KW-1185">Reference proteome</keyword>
<evidence type="ECO:0000259" key="2">
    <source>
        <dbReference type="PROSITE" id="PS50125"/>
    </source>
</evidence>
<feature type="domain" description="FHA" evidence="1">
    <location>
        <begin position="211"/>
        <end position="255"/>
    </location>
</feature>
<evidence type="ECO:0000259" key="1">
    <source>
        <dbReference type="PROSITE" id="PS50006"/>
    </source>
</evidence>
<accession>D9SF36</accession>
<sequence length="299" mass="32930">MNTTQQENAVLFADVSGSTRLYEVLGDARAFAAIDRCLSVLRSLTLAHAGRVVKTIGDEVMVVFPDPVSAAQAACEMQMVVSAKPPIDGIHVFIRIGFHYGPVLENDGDIFGDTVNIAARMAEIAQAQQIITTGATVALFPPIMRTGTRTLNSLSIKGKADEIEVREVIWHESEDLTMMVGNTYTSQNSEPLLQLTHLGEEFIVDATHPSITIGRDETANIATKNRSASRMHAKIERRRDKFILVDLSSNGTYVTIKGESEIQLRREEMVLRESGTISLGHPYKKNPSEFIAFSIRNDL</sequence>
<dbReference type="Gene3D" id="2.60.200.20">
    <property type="match status" value="1"/>
</dbReference>
<name>D9SF36_GALCS</name>
<dbReference type="EMBL" id="CP002159">
    <property type="protein sequence ID" value="ADL55133.1"/>
    <property type="molecule type" value="Genomic_DNA"/>
</dbReference>
<dbReference type="CDD" id="cd07302">
    <property type="entry name" value="CHD"/>
    <property type="match status" value="1"/>
</dbReference>
<dbReference type="Pfam" id="PF00211">
    <property type="entry name" value="Guanylate_cyc"/>
    <property type="match status" value="1"/>
</dbReference>
<dbReference type="PANTHER" id="PTHR43081:SF19">
    <property type="entry name" value="PH-SENSITIVE ADENYLATE CYCLASE RV1264"/>
    <property type="match status" value="1"/>
</dbReference>
<dbReference type="InterPro" id="IPR001054">
    <property type="entry name" value="A/G_cyclase"/>
</dbReference>